<keyword evidence="5" id="KW-1185">Reference proteome</keyword>
<sequence>MAKTATINARIEPAIKAKAEKVFAAIGLTATDAIGMFYRQVVFRKGLPFDVCVPNAVTLAALQEAESGGGEVVQGTTEDLFEDILSEK</sequence>
<evidence type="ECO:0000256" key="2">
    <source>
        <dbReference type="ARBA" id="ARBA00022649"/>
    </source>
</evidence>
<comment type="caution">
    <text evidence="3">The sequence shown here is derived from an EMBL/GenBank/DDBJ whole genome shotgun (WGS) entry which is preliminary data.</text>
</comment>
<dbReference type="RefSeq" id="WP_128932109.1">
    <property type="nucleotide sequence ID" value="NZ_CP022221.1"/>
</dbReference>
<protein>
    <submittedName>
        <fullName evidence="3">Type II toxin-antitoxin system RelB/DinJ family antitoxin</fullName>
    </submittedName>
</protein>
<dbReference type="Proteomes" id="UP000289946">
    <property type="component" value="Unassembled WGS sequence"/>
</dbReference>
<dbReference type="GO" id="GO:0015643">
    <property type="term" value="F:toxic substance binding"/>
    <property type="evidence" value="ECO:0007669"/>
    <property type="project" value="InterPro"/>
</dbReference>
<keyword evidence="2" id="KW-1277">Toxin-antitoxin system</keyword>
<proteinExistence type="inferred from homology"/>
<gene>
    <name evidence="3" type="ORF">EAS61_35055</name>
    <name evidence="4" type="ORF">EAS62_36865</name>
</gene>
<dbReference type="EMBL" id="RKMK01000053">
    <property type="protein sequence ID" value="RXG85875.1"/>
    <property type="molecule type" value="Genomic_DNA"/>
</dbReference>
<dbReference type="Proteomes" id="UP000290174">
    <property type="component" value="Unassembled WGS sequence"/>
</dbReference>
<dbReference type="GO" id="GO:0000987">
    <property type="term" value="F:cis-regulatory region sequence-specific DNA binding"/>
    <property type="evidence" value="ECO:0007669"/>
    <property type="project" value="InterPro"/>
</dbReference>
<accession>A0A4Q0Q8N0</accession>
<dbReference type="InterPro" id="IPR013321">
    <property type="entry name" value="Arc_rbn_hlx_hlx"/>
</dbReference>
<dbReference type="GO" id="GO:0006351">
    <property type="term" value="P:DNA-templated transcription"/>
    <property type="evidence" value="ECO:0007669"/>
    <property type="project" value="TreeGrafter"/>
</dbReference>
<dbReference type="GO" id="GO:0006355">
    <property type="term" value="P:regulation of DNA-templated transcription"/>
    <property type="evidence" value="ECO:0007669"/>
    <property type="project" value="InterPro"/>
</dbReference>
<evidence type="ECO:0000313" key="4">
    <source>
        <dbReference type="EMBL" id="RXG86891.1"/>
    </source>
</evidence>
<organism evidence="3 6">
    <name type="scientific">Bradyrhizobium zhanjiangense</name>
    <dbReference type="NCBI Taxonomy" id="1325107"/>
    <lineage>
        <taxon>Bacteria</taxon>
        <taxon>Pseudomonadati</taxon>
        <taxon>Pseudomonadota</taxon>
        <taxon>Alphaproteobacteria</taxon>
        <taxon>Hyphomicrobiales</taxon>
        <taxon>Nitrobacteraceae</taxon>
        <taxon>Bradyrhizobium</taxon>
    </lineage>
</organism>
<evidence type="ECO:0000313" key="6">
    <source>
        <dbReference type="Proteomes" id="UP000290174"/>
    </source>
</evidence>
<comment type="similarity">
    <text evidence="1">Belongs to the RelB/DinJ antitoxin family.</text>
</comment>
<dbReference type="NCBIfam" id="TIGR02384">
    <property type="entry name" value="RelB_DinJ"/>
    <property type="match status" value="1"/>
</dbReference>
<dbReference type="PANTHER" id="PTHR38781">
    <property type="entry name" value="ANTITOXIN DINJ-RELATED"/>
    <property type="match status" value="1"/>
</dbReference>
<dbReference type="EMBL" id="RDRA01000032">
    <property type="protein sequence ID" value="RXG86891.1"/>
    <property type="molecule type" value="Genomic_DNA"/>
</dbReference>
<name>A0A4Q0Q8N0_9BRAD</name>
<dbReference type="InterPro" id="IPR026262">
    <property type="entry name" value="DinJ"/>
</dbReference>
<dbReference type="Gene3D" id="1.10.1220.10">
    <property type="entry name" value="Met repressor-like"/>
    <property type="match status" value="1"/>
</dbReference>
<dbReference type="PANTHER" id="PTHR38781:SF1">
    <property type="entry name" value="ANTITOXIN DINJ-RELATED"/>
    <property type="match status" value="1"/>
</dbReference>
<dbReference type="Pfam" id="PF04221">
    <property type="entry name" value="RelB"/>
    <property type="match status" value="1"/>
</dbReference>
<evidence type="ECO:0000256" key="1">
    <source>
        <dbReference type="ARBA" id="ARBA00010562"/>
    </source>
</evidence>
<dbReference type="InterPro" id="IPR007337">
    <property type="entry name" value="RelB/DinJ"/>
</dbReference>
<dbReference type="GO" id="GO:0044010">
    <property type="term" value="P:single-species biofilm formation"/>
    <property type="evidence" value="ECO:0007669"/>
    <property type="project" value="InterPro"/>
</dbReference>
<evidence type="ECO:0000313" key="5">
    <source>
        <dbReference type="Proteomes" id="UP000289946"/>
    </source>
</evidence>
<evidence type="ECO:0000313" key="3">
    <source>
        <dbReference type="EMBL" id="RXG85875.1"/>
    </source>
</evidence>
<dbReference type="AlphaFoldDB" id="A0A4Q0Q8N0"/>
<dbReference type="PIRSF" id="PIRSF003108">
    <property type="entry name" value="DinJ"/>
    <property type="match status" value="1"/>
</dbReference>
<reference evidence="3 6" key="1">
    <citation type="submission" date="2018-11" db="EMBL/GenBank/DDBJ databases">
        <title>Bradyrhizobium sp. nov., isolated from effective nodules of peanut in China.</title>
        <authorList>
            <person name="Li Y."/>
        </authorList>
    </citation>
    <scope>NUCLEOTIDE SEQUENCE [LARGE SCALE GENOMIC DNA]</scope>
    <source>
        <strain evidence="3 6">CCBAU 51770</strain>
        <strain evidence="4 5">CCBAU 51781</strain>
    </source>
</reference>